<keyword evidence="3" id="KW-1185">Reference proteome</keyword>
<organism evidence="2 3">
    <name type="scientific">Amycolatopsis orientalis</name>
    <name type="common">Nocardia orientalis</name>
    <dbReference type="NCBI Taxonomy" id="31958"/>
    <lineage>
        <taxon>Bacteria</taxon>
        <taxon>Bacillati</taxon>
        <taxon>Actinomycetota</taxon>
        <taxon>Actinomycetes</taxon>
        <taxon>Pseudonocardiales</taxon>
        <taxon>Pseudonocardiaceae</taxon>
        <taxon>Amycolatopsis</taxon>
    </lineage>
</organism>
<gene>
    <name evidence="2" type="ORF">SD37_10170</name>
</gene>
<dbReference type="AlphaFoldDB" id="A0A193BUS5"/>
<dbReference type="RefSeq" id="WP_052674868.1">
    <property type="nucleotide sequence ID" value="NZ_CP016174.1"/>
</dbReference>
<name>A0A193BUS5_AMYOR</name>
<dbReference type="EMBL" id="CP016174">
    <property type="protein sequence ID" value="ANN15971.1"/>
    <property type="molecule type" value="Genomic_DNA"/>
</dbReference>
<protein>
    <recommendedName>
        <fullName evidence="1">Methyltransferase type 12 domain-containing protein</fullName>
    </recommendedName>
</protein>
<dbReference type="Gene3D" id="3.40.50.150">
    <property type="entry name" value="Vaccinia Virus protein VP39"/>
    <property type="match status" value="2"/>
</dbReference>
<evidence type="ECO:0000313" key="3">
    <source>
        <dbReference type="Proteomes" id="UP000093695"/>
    </source>
</evidence>
<reference evidence="2 3" key="1">
    <citation type="journal article" date="2015" name="Genome Announc.">
        <title>Draft Genome Sequence of Norvancomycin-Producing Strain Amycolatopsis orientalis CPCC200066.</title>
        <authorList>
            <person name="Lei X."/>
            <person name="Yuan F."/>
            <person name="Shi Y."/>
            <person name="Li X."/>
            <person name="Wang L."/>
            <person name="Hong B."/>
        </authorList>
    </citation>
    <scope>NUCLEOTIDE SEQUENCE [LARGE SCALE GENOMIC DNA]</scope>
    <source>
        <strain evidence="2 3">B-37</strain>
    </source>
</reference>
<dbReference type="InterPro" id="IPR013217">
    <property type="entry name" value="Methyltransf_12"/>
</dbReference>
<feature type="domain" description="Methyltransferase type 12" evidence="1">
    <location>
        <begin position="144"/>
        <end position="244"/>
    </location>
</feature>
<dbReference type="Proteomes" id="UP000093695">
    <property type="component" value="Chromosome"/>
</dbReference>
<proteinExistence type="predicted"/>
<evidence type="ECO:0000259" key="1">
    <source>
        <dbReference type="Pfam" id="PF08242"/>
    </source>
</evidence>
<accession>A0A193BUS5</accession>
<dbReference type="KEGG" id="aori:SD37_10170"/>
<dbReference type="Pfam" id="PF08242">
    <property type="entry name" value="Methyltransf_12"/>
    <property type="match status" value="2"/>
</dbReference>
<feature type="domain" description="Methyltransferase type 12" evidence="1">
    <location>
        <begin position="587"/>
        <end position="686"/>
    </location>
</feature>
<dbReference type="CDD" id="cd02440">
    <property type="entry name" value="AdoMet_MTases"/>
    <property type="match status" value="2"/>
</dbReference>
<evidence type="ECO:0000313" key="2">
    <source>
        <dbReference type="EMBL" id="ANN15971.1"/>
    </source>
</evidence>
<dbReference type="PANTHER" id="PTHR42912">
    <property type="entry name" value="METHYLTRANSFERASE"/>
    <property type="match status" value="1"/>
</dbReference>
<dbReference type="InterPro" id="IPR029063">
    <property type="entry name" value="SAM-dependent_MTases_sf"/>
</dbReference>
<sequence>MSAHEAGLVALGDRDPGTFRAAMEILEEAGLRAMAAASGAVAPRHGWLVDRWRLALPESTPGEYREPGEEFERAYADLGFPPVMARFHRETLARLPQLLDDSVPLRDLMLRAGDVQAAYQDNVFTGYLNAACAEIVRQAGPRVLELGGGAGLSTAAALAALHGQEYAYTFTDLSPSAVRAAAARFGDDPGFSCRPLDIDAGFAGQGFADGTVDVVLAGNVLHNATDLDRTLRRIRRVLAPGGLLVFTESIRDTATTLTSVQFLLSRREPRDRTPFLSAGEWRAALVKAGFAPGPTLPDPSSPLAVAGQQLFSATAVGIPVDWPAAKVLAHLERTRATEVTLSAAVVRALAGEPSLPLADLSALTRVRYHGGEVDDGVRAALGVELERIEPVDVGEDFLAGIAREADLELAGLDLPAAVAAVDEFGRTALLSMLNALRRRGAIAGRGATEDELLAGVAHPKLIRRWLDVLIAEGLLRRENGLLVAVPSADDYSDAALDRAWTKAARAWRETTGSDGTVEYARANAERLPDLLDGSCDAVTLLFPEGRTDLAEAVYRENVTGRYQHRAVSAFIGGLARRWPADRPLRVLEVGAGTGATTERVLPALASAEIEVDYLYTDVSKAFLDQAAIRSREYPWVRFGRFDIDVDPDLPPGSFDVVLGGGVLNAAADTDASVRRLVGLLDSGGWLVLTEPTVEEFWILTSQAFLMAEAGDGRSATGATFLTLPQWNDVLDNAGLDRVLGLPGDGHPLTPLGHRVFVARVPNRF</sequence>
<dbReference type="SUPFAM" id="SSF53335">
    <property type="entry name" value="S-adenosyl-L-methionine-dependent methyltransferases"/>
    <property type="match status" value="2"/>
</dbReference>
<dbReference type="InterPro" id="IPR050508">
    <property type="entry name" value="Methyltransf_Superfamily"/>
</dbReference>
<dbReference type="STRING" id="31958.SD37_10170"/>
<dbReference type="GO" id="GO:0008168">
    <property type="term" value="F:methyltransferase activity"/>
    <property type="evidence" value="ECO:0007669"/>
    <property type="project" value="TreeGrafter"/>
</dbReference>